<keyword evidence="1" id="KW-1133">Transmembrane helix</keyword>
<dbReference type="Proteomes" id="UP000799779">
    <property type="component" value="Unassembled WGS sequence"/>
</dbReference>
<evidence type="ECO:0000313" key="2">
    <source>
        <dbReference type="EMBL" id="KAF1993933.1"/>
    </source>
</evidence>
<dbReference type="AlphaFoldDB" id="A0A6A5VWL4"/>
<keyword evidence="3" id="KW-1185">Reference proteome</keyword>
<evidence type="ECO:0000313" key="3">
    <source>
        <dbReference type="Proteomes" id="UP000799779"/>
    </source>
</evidence>
<name>A0A6A5VWL4_9PLEO</name>
<protein>
    <submittedName>
        <fullName evidence="2">Uncharacterized protein</fullName>
    </submittedName>
</protein>
<dbReference type="EMBL" id="ML977678">
    <property type="protein sequence ID" value="KAF1993933.1"/>
    <property type="molecule type" value="Genomic_DNA"/>
</dbReference>
<reference evidence="2" key="1">
    <citation type="journal article" date="2020" name="Stud. Mycol.">
        <title>101 Dothideomycetes genomes: a test case for predicting lifestyles and emergence of pathogens.</title>
        <authorList>
            <person name="Haridas S."/>
            <person name="Albert R."/>
            <person name="Binder M."/>
            <person name="Bloem J."/>
            <person name="Labutti K."/>
            <person name="Salamov A."/>
            <person name="Andreopoulos B."/>
            <person name="Baker S."/>
            <person name="Barry K."/>
            <person name="Bills G."/>
            <person name="Bluhm B."/>
            <person name="Cannon C."/>
            <person name="Castanera R."/>
            <person name="Culley D."/>
            <person name="Daum C."/>
            <person name="Ezra D."/>
            <person name="Gonzalez J."/>
            <person name="Henrissat B."/>
            <person name="Kuo A."/>
            <person name="Liang C."/>
            <person name="Lipzen A."/>
            <person name="Lutzoni F."/>
            <person name="Magnuson J."/>
            <person name="Mondo S."/>
            <person name="Nolan M."/>
            <person name="Ohm R."/>
            <person name="Pangilinan J."/>
            <person name="Park H.-J."/>
            <person name="Ramirez L."/>
            <person name="Alfaro M."/>
            <person name="Sun H."/>
            <person name="Tritt A."/>
            <person name="Yoshinaga Y."/>
            <person name="Zwiers L.-H."/>
            <person name="Turgeon B."/>
            <person name="Goodwin S."/>
            <person name="Spatafora J."/>
            <person name="Crous P."/>
            <person name="Grigoriev I."/>
        </authorList>
    </citation>
    <scope>NUCLEOTIDE SEQUENCE</scope>
    <source>
        <strain evidence="2">CBS 123094</strain>
    </source>
</reference>
<gene>
    <name evidence="2" type="ORF">P154DRAFT_539993</name>
</gene>
<accession>A0A6A5VWL4</accession>
<sequence>MVTIIVGTGKSSRTFMLTKGFLSTILPISVVLSTKHGKRAQRTKLLFPRITPRTVRPLEFVYDNTPPQSHRRGFMFCLLVHTHHDLPKVIEQYFDRIPKKCLAAIMQKISSSGQLPGEILGKKGRKGITLALKEKLCELHDHSNPHAGAPPPPTG</sequence>
<proteinExistence type="predicted"/>
<organism evidence="2 3">
    <name type="scientific">Amniculicola lignicola CBS 123094</name>
    <dbReference type="NCBI Taxonomy" id="1392246"/>
    <lineage>
        <taxon>Eukaryota</taxon>
        <taxon>Fungi</taxon>
        <taxon>Dikarya</taxon>
        <taxon>Ascomycota</taxon>
        <taxon>Pezizomycotina</taxon>
        <taxon>Dothideomycetes</taxon>
        <taxon>Pleosporomycetidae</taxon>
        <taxon>Pleosporales</taxon>
        <taxon>Amniculicolaceae</taxon>
        <taxon>Amniculicola</taxon>
    </lineage>
</organism>
<keyword evidence="1" id="KW-0472">Membrane</keyword>
<feature type="transmembrane region" description="Helical" evidence="1">
    <location>
        <begin position="15"/>
        <end position="34"/>
    </location>
</feature>
<evidence type="ECO:0000256" key="1">
    <source>
        <dbReference type="SAM" id="Phobius"/>
    </source>
</evidence>
<keyword evidence="1" id="KW-0812">Transmembrane</keyword>